<gene>
    <name evidence="2" type="ORF">MAXJ12_24067</name>
</gene>
<evidence type="ECO:0000256" key="1">
    <source>
        <dbReference type="SAM" id="Phobius"/>
    </source>
</evidence>
<dbReference type="EMBL" id="AHAM01000204">
    <property type="protein sequence ID" value="EHK54691.1"/>
    <property type="molecule type" value="Genomic_DNA"/>
</dbReference>
<keyword evidence="1" id="KW-0472">Membrane</keyword>
<evidence type="ECO:0000313" key="2">
    <source>
        <dbReference type="EMBL" id="EHK54691.1"/>
    </source>
</evidence>
<organism evidence="2 3">
    <name type="scientific">Mesorhizobium alhagi CCNWXJ12-2</name>
    <dbReference type="NCBI Taxonomy" id="1107882"/>
    <lineage>
        <taxon>Bacteria</taxon>
        <taxon>Pseudomonadati</taxon>
        <taxon>Pseudomonadota</taxon>
        <taxon>Alphaproteobacteria</taxon>
        <taxon>Hyphomicrobiales</taxon>
        <taxon>Phyllobacteriaceae</taxon>
        <taxon>Allomesorhizobium</taxon>
    </lineage>
</organism>
<protein>
    <submittedName>
        <fullName evidence="2">Uncharacterized protein</fullName>
    </submittedName>
</protein>
<accession>H0HX94</accession>
<keyword evidence="1" id="KW-0812">Transmembrane</keyword>
<dbReference type="AlphaFoldDB" id="H0HX94"/>
<sequence>MEMLGMIDSLYLTTIFAIVAFCCLAIVIAVLQEPDRAAEKLRSLWRGLKKETN</sequence>
<dbReference type="Proteomes" id="UP000003250">
    <property type="component" value="Unassembled WGS sequence"/>
</dbReference>
<dbReference type="PATRIC" id="fig|1107882.3.peg.4667"/>
<name>H0HX94_9HYPH</name>
<evidence type="ECO:0000313" key="3">
    <source>
        <dbReference type="Proteomes" id="UP000003250"/>
    </source>
</evidence>
<feature type="transmembrane region" description="Helical" evidence="1">
    <location>
        <begin position="12"/>
        <end position="31"/>
    </location>
</feature>
<proteinExistence type="predicted"/>
<keyword evidence="3" id="KW-1185">Reference proteome</keyword>
<keyword evidence="1" id="KW-1133">Transmembrane helix</keyword>
<reference evidence="2 3" key="1">
    <citation type="journal article" date="2012" name="J. Bacteriol.">
        <title>Draft Genome Sequence of Mesorhizobium alhagi CCNWXJ12-2T, a Novel Salt-Resistant Species Isolated from the Desert of Northwestern China.</title>
        <authorList>
            <person name="Zhou M."/>
            <person name="Chen W."/>
            <person name="Chen H."/>
            <person name="Wei G."/>
        </authorList>
    </citation>
    <scope>NUCLEOTIDE SEQUENCE [LARGE SCALE GENOMIC DNA]</scope>
    <source>
        <strain evidence="2 3">CCNWXJ12-2</strain>
    </source>
</reference>